<organism evidence="1 2">
    <name type="scientific">Succinivibrio faecicola</name>
    <dbReference type="NCBI Taxonomy" id="2820300"/>
    <lineage>
        <taxon>Bacteria</taxon>
        <taxon>Pseudomonadati</taxon>
        <taxon>Pseudomonadota</taxon>
        <taxon>Gammaproteobacteria</taxon>
        <taxon>Aeromonadales</taxon>
        <taxon>Succinivibrionaceae</taxon>
        <taxon>Succinivibrio</taxon>
    </lineage>
</organism>
<keyword evidence="1" id="KW-0808">Transferase</keyword>
<accession>A0ABS7DE80</accession>
<keyword evidence="1" id="KW-0548">Nucleotidyltransferase</keyword>
<evidence type="ECO:0000313" key="2">
    <source>
        <dbReference type="Proteomes" id="UP000731465"/>
    </source>
</evidence>
<dbReference type="SUPFAM" id="SSF53448">
    <property type="entry name" value="Nucleotide-diphospho-sugar transferases"/>
    <property type="match status" value="1"/>
</dbReference>
<sequence>MKNIAVIPARGGSKRIPRKNIKDFNGKPLIAYPIIQALKSNLFDDVIVSTDDEQIAAISEEYGAKVPFLRDKTLADDFTGTFAVVKDAYNRLKEEYAPDTVCCIYATAPLLCDNHLINAYSDFEKSEAKSLISVCEFPFPIQRAFIMDNEGFISYREPQYAMTRSQDLAKCYQDCGLFYIYSSELLEGKCEDKAICYRMPRHRVIDIDTPEDWDLARALYNAVNSLKLD</sequence>
<dbReference type="GO" id="GO:0016779">
    <property type="term" value="F:nucleotidyltransferase activity"/>
    <property type="evidence" value="ECO:0007669"/>
    <property type="project" value="UniProtKB-KW"/>
</dbReference>
<dbReference type="InterPro" id="IPR029044">
    <property type="entry name" value="Nucleotide-diphossugar_trans"/>
</dbReference>
<dbReference type="RefSeq" id="WP_219936315.1">
    <property type="nucleotide sequence ID" value="NZ_JAGFNY010000002.1"/>
</dbReference>
<dbReference type="InterPro" id="IPR050793">
    <property type="entry name" value="CMP-NeuNAc_synthase"/>
</dbReference>
<comment type="caution">
    <text evidence="1">The sequence shown here is derived from an EMBL/GenBank/DDBJ whole genome shotgun (WGS) entry which is preliminary data.</text>
</comment>
<dbReference type="PANTHER" id="PTHR21485:SF6">
    <property type="entry name" value="N-ACYLNEURAMINATE CYTIDYLYLTRANSFERASE-RELATED"/>
    <property type="match status" value="1"/>
</dbReference>
<dbReference type="CDD" id="cd02513">
    <property type="entry name" value="CMP-NeuAc_Synthase"/>
    <property type="match status" value="1"/>
</dbReference>
<dbReference type="EMBL" id="JAGFNY010000002">
    <property type="protein sequence ID" value="MBW7569602.1"/>
    <property type="molecule type" value="Genomic_DNA"/>
</dbReference>
<dbReference type="Pfam" id="PF02348">
    <property type="entry name" value="CTP_transf_3"/>
    <property type="match status" value="1"/>
</dbReference>
<dbReference type="NCBIfam" id="TIGR03584">
    <property type="entry name" value="PseF"/>
    <property type="match status" value="1"/>
</dbReference>
<gene>
    <name evidence="1" type="primary">pseF</name>
    <name evidence="1" type="ORF">J5V48_01695</name>
</gene>
<dbReference type="InterPro" id="IPR020039">
    <property type="entry name" value="PseF"/>
</dbReference>
<dbReference type="InterPro" id="IPR003329">
    <property type="entry name" value="Cytidylyl_trans"/>
</dbReference>
<name>A0ABS7DE80_9GAMM</name>
<evidence type="ECO:0000313" key="1">
    <source>
        <dbReference type="EMBL" id="MBW7569602.1"/>
    </source>
</evidence>
<dbReference type="Proteomes" id="UP000731465">
    <property type="component" value="Unassembled WGS sequence"/>
</dbReference>
<dbReference type="PANTHER" id="PTHR21485">
    <property type="entry name" value="HAD SUPERFAMILY MEMBERS CMAS AND KDSC"/>
    <property type="match status" value="1"/>
</dbReference>
<dbReference type="EC" id="2.7.7.81" evidence="1"/>
<dbReference type="Gene3D" id="3.90.550.10">
    <property type="entry name" value="Spore Coat Polysaccharide Biosynthesis Protein SpsA, Chain A"/>
    <property type="match status" value="1"/>
</dbReference>
<keyword evidence="2" id="KW-1185">Reference proteome</keyword>
<reference evidence="1 2" key="1">
    <citation type="submission" date="2021-03" db="EMBL/GenBank/DDBJ databases">
        <title>Succinivibrio sp. nov. isolated from feces of cow.</title>
        <authorList>
            <person name="Choi J.-Y."/>
        </authorList>
    </citation>
    <scope>NUCLEOTIDE SEQUENCE [LARGE SCALE GENOMIC DNA]</scope>
    <source>
        <strain evidence="1 2">AGMB01872</strain>
    </source>
</reference>
<protein>
    <submittedName>
        <fullName evidence="1">Pseudaminic acid cytidylyltransferase</fullName>
        <ecNumber evidence="1">2.7.7.81</ecNumber>
    </submittedName>
</protein>
<proteinExistence type="predicted"/>